<dbReference type="EMBL" id="JAYWIO010000008">
    <property type="protein sequence ID" value="KAK7246753.1"/>
    <property type="molecule type" value="Genomic_DNA"/>
</dbReference>
<dbReference type="AlphaFoldDB" id="A0AAN9HVH6"/>
<organism evidence="2 3">
    <name type="scientific">Crotalaria pallida</name>
    <name type="common">Smooth rattlebox</name>
    <name type="synonym">Crotalaria striata</name>
    <dbReference type="NCBI Taxonomy" id="3830"/>
    <lineage>
        <taxon>Eukaryota</taxon>
        <taxon>Viridiplantae</taxon>
        <taxon>Streptophyta</taxon>
        <taxon>Embryophyta</taxon>
        <taxon>Tracheophyta</taxon>
        <taxon>Spermatophyta</taxon>
        <taxon>Magnoliopsida</taxon>
        <taxon>eudicotyledons</taxon>
        <taxon>Gunneridae</taxon>
        <taxon>Pentapetalae</taxon>
        <taxon>rosids</taxon>
        <taxon>fabids</taxon>
        <taxon>Fabales</taxon>
        <taxon>Fabaceae</taxon>
        <taxon>Papilionoideae</taxon>
        <taxon>50 kb inversion clade</taxon>
        <taxon>genistoids sensu lato</taxon>
        <taxon>core genistoids</taxon>
        <taxon>Crotalarieae</taxon>
        <taxon>Crotalaria</taxon>
    </lineage>
</organism>
<reference evidence="2 3" key="1">
    <citation type="submission" date="2024-01" db="EMBL/GenBank/DDBJ databases">
        <title>The genomes of 5 underutilized Papilionoideae crops provide insights into root nodulation and disease resistanc.</title>
        <authorList>
            <person name="Yuan L."/>
        </authorList>
    </citation>
    <scope>NUCLEOTIDE SEQUENCE [LARGE SCALE GENOMIC DNA]</scope>
    <source>
        <strain evidence="2">ZHUSHIDOU_FW_LH</strain>
        <tissue evidence="2">Leaf</tissue>
    </source>
</reference>
<gene>
    <name evidence="2" type="ORF">RIF29_41623</name>
</gene>
<evidence type="ECO:0000313" key="2">
    <source>
        <dbReference type="EMBL" id="KAK7246753.1"/>
    </source>
</evidence>
<evidence type="ECO:0008006" key="4">
    <source>
        <dbReference type="Google" id="ProtNLM"/>
    </source>
</evidence>
<name>A0AAN9HVH6_CROPI</name>
<accession>A0AAN9HVH6</accession>
<keyword evidence="3" id="KW-1185">Reference proteome</keyword>
<feature type="chain" id="PRO_5042906958" description="Secreted protein" evidence="1">
    <location>
        <begin position="21"/>
        <end position="91"/>
    </location>
</feature>
<comment type="caution">
    <text evidence="2">The sequence shown here is derived from an EMBL/GenBank/DDBJ whole genome shotgun (WGS) entry which is preliminary data.</text>
</comment>
<sequence>MRHGLILLMAVFYLKRMVQFIIGNADVAYHELYVCFIFEQVDLGWRIFLCSSVSEDIPTWQNPQLVGDIICTHGTIAHFHQKIWKVCPNEL</sequence>
<dbReference type="Proteomes" id="UP001372338">
    <property type="component" value="Unassembled WGS sequence"/>
</dbReference>
<keyword evidence="1" id="KW-0732">Signal</keyword>
<protein>
    <recommendedName>
        <fullName evidence="4">Secreted protein</fullName>
    </recommendedName>
</protein>
<evidence type="ECO:0000256" key="1">
    <source>
        <dbReference type="SAM" id="SignalP"/>
    </source>
</evidence>
<evidence type="ECO:0000313" key="3">
    <source>
        <dbReference type="Proteomes" id="UP001372338"/>
    </source>
</evidence>
<feature type="signal peptide" evidence="1">
    <location>
        <begin position="1"/>
        <end position="20"/>
    </location>
</feature>
<proteinExistence type="predicted"/>